<dbReference type="SMART" id="SM00710">
    <property type="entry name" value="PbH1"/>
    <property type="match status" value="5"/>
</dbReference>
<feature type="compositionally biased region" description="Low complexity" evidence="2">
    <location>
        <begin position="262"/>
        <end position="280"/>
    </location>
</feature>
<accession>A0A031FS87</accession>
<dbReference type="EMBL" id="JFYO01000005">
    <property type="protein sequence ID" value="EZP27468.1"/>
    <property type="molecule type" value="Genomic_DNA"/>
</dbReference>
<dbReference type="InterPro" id="IPR039448">
    <property type="entry name" value="Beta_helix"/>
</dbReference>
<dbReference type="PATRIC" id="fig|273677.3.peg.1434"/>
<dbReference type="PANTHER" id="PTHR22990:SF15">
    <property type="entry name" value="F-BOX ONLY PROTEIN 10"/>
    <property type="match status" value="1"/>
</dbReference>
<dbReference type="PANTHER" id="PTHR22990">
    <property type="entry name" value="F-BOX ONLY PROTEIN"/>
    <property type="match status" value="1"/>
</dbReference>
<reference evidence="5 6" key="1">
    <citation type="submission" date="2014-03" db="EMBL/GenBank/DDBJ databases">
        <title>Draft Genome Sequences of 13 Willow Endophytes.</title>
        <authorList>
            <person name="Gan H.Y."/>
            <person name="Gan H.M."/>
            <person name="Savka M.A."/>
            <person name="Hudson A.O."/>
        </authorList>
    </citation>
    <scope>NUCLEOTIDE SEQUENCE [LARGE SCALE GENOMIC DNA]</scope>
    <source>
        <strain evidence="5 6">RIT293</strain>
    </source>
</reference>
<dbReference type="InterPro" id="IPR011050">
    <property type="entry name" value="Pectin_lyase_fold/virulence"/>
</dbReference>
<evidence type="ECO:0000256" key="3">
    <source>
        <dbReference type="SAM" id="SignalP"/>
    </source>
</evidence>
<evidence type="ECO:0000256" key="2">
    <source>
        <dbReference type="SAM" id="MobiDB-lite"/>
    </source>
</evidence>
<feature type="chain" id="PRO_5039355334" evidence="3">
    <location>
        <begin position="27"/>
        <end position="815"/>
    </location>
</feature>
<keyword evidence="1" id="KW-0677">Repeat</keyword>
<dbReference type="eggNOG" id="COG3420">
    <property type="taxonomic scope" value="Bacteria"/>
</dbReference>
<comment type="caution">
    <text evidence="5">The sequence shown here is derived from an EMBL/GenBank/DDBJ whole genome shotgun (WGS) entry which is preliminary data.</text>
</comment>
<feature type="domain" description="Right handed beta helix" evidence="4">
    <location>
        <begin position="497"/>
        <end position="653"/>
    </location>
</feature>
<dbReference type="eggNOG" id="COG3291">
    <property type="taxonomic scope" value="Bacteria"/>
</dbReference>
<proteinExistence type="predicted"/>
<feature type="region of interest" description="Disordered" evidence="2">
    <location>
        <begin position="72"/>
        <end position="91"/>
    </location>
</feature>
<evidence type="ECO:0000256" key="1">
    <source>
        <dbReference type="ARBA" id="ARBA00022737"/>
    </source>
</evidence>
<feature type="compositionally biased region" description="Pro residues" evidence="2">
    <location>
        <begin position="247"/>
        <end position="261"/>
    </location>
</feature>
<keyword evidence="3" id="KW-0732">Signal</keyword>
<sequence length="815" mass="84394">MLPFPRRALGLTLALVVAVGVMSGPAAPAAAAGSISAQDSMSRSVASGWGKAEVGGAWTMLPSTVASVSAGKGWVTSPRPGRTSRLSLPASTRDVDSRFTMTLPAMPTTGSGLYLSHGVRATTDSAYLVGVRVMVGGTIELSLQKRTGSSVSSFETIRMKERFIPNGTLNVRIQATGSTSVSLVAKAWVAGAAESNARTLRYTDASSKRLAGAGGAEFSLFTSASTKALPVGVDNLTIAAPAVDTPAPTPEPAPAPGPNPGPVDGAPAAGARAAAGANEPGTVDYTVPANAIIVAPNGRDSAAGTVGAPVQTIAAALRKVPNGGTIALRGGAYHETVIIPPQKRITLQPYRGEAAWLDGAEAVGGFRESGSLWVRSGWTQSLDSSPTYKRGAPDGTSDGWRFVDPAYPMAAHPDQMWVDGRQLTQVASRSQVSAGRFYVDESADQLVLGTNPAGKDVEVSTLIRGLSIRSEGSVVKGIGVRRYATSVPSMGTVIVAADDVTVSDVTVRENATTGLYTWARNTTLSDVSVIGNGLLGAGASQADGLEVIRLFSSGNNRERFNRAPVSGALKIHSSSDVVVSDSVFADNYGQGPWFDESNDGVVFTGNDSLRNTGNGLVFELSEDAVIADNLVADNGINGIYIVNAGGAAIWNNTAVGNERNIAVTQDSRRSKNLTIPWLSKNTVIANNVAAEPEGSCIVCIDDRSRALTGAQMVTRADGNLYHRTSLTSPRSFAIYAQGQAGPSQTFTTLADFIAATGREKRSVLLEQATSPVNADYSLRSSAASQQKSIAVPVPTQIADVSDLSSGEVSLGARFP</sequence>
<dbReference type="InterPro" id="IPR006626">
    <property type="entry name" value="PbH1"/>
</dbReference>
<protein>
    <submittedName>
        <fullName evidence="5">Putative secreted protein</fullName>
    </submittedName>
</protein>
<evidence type="ECO:0000259" key="4">
    <source>
        <dbReference type="Pfam" id="PF13229"/>
    </source>
</evidence>
<dbReference type="AlphaFoldDB" id="A0A031FS87"/>
<dbReference type="Pfam" id="PF13229">
    <property type="entry name" value="Beta_helix"/>
    <property type="match status" value="1"/>
</dbReference>
<name>A0A031FS87_9MICO</name>
<evidence type="ECO:0000313" key="5">
    <source>
        <dbReference type="EMBL" id="EZP27468.1"/>
    </source>
</evidence>
<organism evidence="5 6">
    <name type="scientific">Microbacterium oleivorans</name>
    <dbReference type="NCBI Taxonomy" id="273677"/>
    <lineage>
        <taxon>Bacteria</taxon>
        <taxon>Bacillati</taxon>
        <taxon>Actinomycetota</taxon>
        <taxon>Actinomycetes</taxon>
        <taxon>Micrococcales</taxon>
        <taxon>Microbacteriaceae</taxon>
        <taxon>Microbacterium</taxon>
    </lineage>
</organism>
<dbReference type="RefSeq" id="WP_235186082.1">
    <property type="nucleotide sequence ID" value="NZ_JFYO01000005.1"/>
</dbReference>
<dbReference type="InterPro" id="IPR012334">
    <property type="entry name" value="Pectin_lyas_fold"/>
</dbReference>
<gene>
    <name evidence="5" type="primary">wcoB</name>
    <name evidence="5" type="ORF">BW34_01455</name>
</gene>
<dbReference type="Proteomes" id="UP000024001">
    <property type="component" value="Unassembled WGS sequence"/>
</dbReference>
<evidence type="ECO:0000313" key="6">
    <source>
        <dbReference type="Proteomes" id="UP000024001"/>
    </source>
</evidence>
<feature type="signal peptide" evidence="3">
    <location>
        <begin position="1"/>
        <end position="26"/>
    </location>
</feature>
<keyword evidence="6" id="KW-1185">Reference proteome</keyword>
<dbReference type="InterPro" id="IPR051550">
    <property type="entry name" value="SCF-Subunits/Alg-Epimerases"/>
</dbReference>
<dbReference type="SUPFAM" id="SSF51126">
    <property type="entry name" value="Pectin lyase-like"/>
    <property type="match status" value="1"/>
</dbReference>
<feature type="region of interest" description="Disordered" evidence="2">
    <location>
        <begin position="242"/>
        <end position="280"/>
    </location>
</feature>
<dbReference type="Gene3D" id="2.160.20.10">
    <property type="entry name" value="Single-stranded right-handed beta-helix, Pectin lyase-like"/>
    <property type="match status" value="2"/>
</dbReference>